<protein>
    <recommendedName>
        <fullName evidence="8">Major facilitator superfamily (MFS) profile domain-containing protein</fullName>
    </recommendedName>
</protein>
<dbReference type="GO" id="GO:0022857">
    <property type="term" value="F:transmembrane transporter activity"/>
    <property type="evidence" value="ECO:0007669"/>
    <property type="project" value="InterPro"/>
</dbReference>
<organism evidence="9 10">
    <name type="scientific">Trichoderma aggressivum f. europaeum</name>
    <dbReference type="NCBI Taxonomy" id="173218"/>
    <lineage>
        <taxon>Eukaryota</taxon>
        <taxon>Fungi</taxon>
        <taxon>Dikarya</taxon>
        <taxon>Ascomycota</taxon>
        <taxon>Pezizomycotina</taxon>
        <taxon>Sordariomycetes</taxon>
        <taxon>Hypocreomycetidae</taxon>
        <taxon>Hypocreales</taxon>
        <taxon>Hypocreaceae</taxon>
        <taxon>Trichoderma</taxon>
    </lineage>
</organism>
<evidence type="ECO:0000256" key="6">
    <source>
        <dbReference type="SAM" id="MobiDB-lite"/>
    </source>
</evidence>
<dbReference type="Gene3D" id="1.20.1250.20">
    <property type="entry name" value="MFS general substrate transporter like domains"/>
    <property type="match status" value="1"/>
</dbReference>
<feature type="transmembrane region" description="Helical" evidence="7">
    <location>
        <begin position="200"/>
        <end position="223"/>
    </location>
</feature>
<dbReference type="InterPro" id="IPR036259">
    <property type="entry name" value="MFS_trans_sf"/>
</dbReference>
<reference evidence="9" key="1">
    <citation type="submission" date="2023-11" db="EMBL/GenBank/DDBJ databases">
        <title>The genome sequences of three competitors of mushroom-forming fungi.</title>
        <authorList>
            <person name="Beijen E."/>
            <person name="Ohm R.A."/>
        </authorList>
    </citation>
    <scope>NUCLEOTIDE SEQUENCE</scope>
    <source>
        <strain evidence="9">CBS 100526</strain>
    </source>
</reference>
<name>A0AAE1J581_9HYPO</name>
<feature type="transmembrane region" description="Helical" evidence="7">
    <location>
        <begin position="169"/>
        <end position="188"/>
    </location>
</feature>
<gene>
    <name evidence="9" type="ORF">Triagg1_7700</name>
</gene>
<feature type="transmembrane region" description="Helical" evidence="7">
    <location>
        <begin position="82"/>
        <end position="100"/>
    </location>
</feature>
<feature type="transmembrane region" description="Helical" evidence="7">
    <location>
        <begin position="243"/>
        <end position="260"/>
    </location>
</feature>
<evidence type="ECO:0000259" key="8">
    <source>
        <dbReference type="PROSITE" id="PS50850"/>
    </source>
</evidence>
<feature type="transmembrane region" description="Helical" evidence="7">
    <location>
        <begin position="47"/>
        <end position="70"/>
    </location>
</feature>
<evidence type="ECO:0000256" key="4">
    <source>
        <dbReference type="ARBA" id="ARBA00022989"/>
    </source>
</evidence>
<dbReference type="PROSITE" id="PS50850">
    <property type="entry name" value="MFS"/>
    <property type="match status" value="1"/>
</dbReference>
<keyword evidence="5 7" id="KW-0472">Membrane</keyword>
<evidence type="ECO:0000256" key="1">
    <source>
        <dbReference type="ARBA" id="ARBA00004141"/>
    </source>
</evidence>
<evidence type="ECO:0000256" key="3">
    <source>
        <dbReference type="ARBA" id="ARBA00022692"/>
    </source>
</evidence>
<feature type="transmembrane region" description="Helical" evidence="7">
    <location>
        <begin position="436"/>
        <end position="456"/>
    </location>
</feature>
<dbReference type="PANTHER" id="PTHR23501:SF193">
    <property type="entry name" value="MULTIDRUG TRANSPORTER, PUTATIVE (AFU_ORTHOLOGUE AFUA_8G00940)-RELATED"/>
    <property type="match status" value="1"/>
</dbReference>
<accession>A0AAE1J581</accession>
<dbReference type="SUPFAM" id="SSF103473">
    <property type="entry name" value="MFS general substrate transporter"/>
    <property type="match status" value="1"/>
</dbReference>
<dbReference type="GO" id="GO:0005886">
    <property type="term" value="C:plasma membrane"/>
    <property type="evidence" value="ECO:0007669"/>
    <property type="project" value="TreeGrafter"/>
</dbReference>
<keyword evidence="3 7" id="KW-0812">Transmembrane</keyword>
<evidence type="ECO:0000313" key="9">
    <source>
        <dbReference type="EMBL" id="KAK4067257.1"/>
    </source>
</evidence>
<dbReference type="InterPro" id="IPR020846">
    <property type="entry name" value="MFS_dom"/>
</dbReference>
<comment type="similarity">
    <text evidence="2">Belongs to the major facilitator superfamily. TCR/Tet family.</text>
</comment>
<sequence length="489" mass="51529">MKQPFEKNPVREPHHEENEQIAASVPNNAEEDTNAGQHFSGAKLYNLLAALMLAMLLLGLDMNIVATAVPSITEHFHSLQDVNWYGSAFLLSLCALQPLAGKLYVLFPSKPVYLIFNSVFSLGNLVCALSNSSHMVIAGRTLAGVGASGLTNGALVILTAATPPNLRPLATGIGISMISIGGIIGPLIGGALTQHTGWRWCFWIFLPASGLVILVTALCRVSDPTPKEPFLKVLRQVPVKLDVIGFILFAPACALFLIAISWGGTTHAWNSGVVIGFMCASVILLGVLYAWFRKLLYIPPWAIVGSALTAIGSGLMVTFNKDTSPAKWIGYQLMAGLGRGAALNMPIIAAQEALAPPEFALVSASIPLCQYLAGSISIAIGNAIFQNKLPVAIAKYVPAVNVSIIVDAGARDLAKVVLSEDLPGVLTAYSEALVKVFYVPALAVALAVLASFGLGWGKLGSTSQTKAEKEPEDRGVGGATTDEGDAFTR</sequence>
<dbReference type="Proteomes" id="UP001273209">
    <property type="component" value="Unassembled WGS sequence"/>
</dbReference>
<dbReference type="InterPro" id="IPR011701">
    <property type="entry name" value="MFS"/>
</dbReference>
<feature type="transmembrane region" description="Helical" evidence="7">
    <location>
        <begin position="142"/>
        <end position="163"/>
    </location>
</feature>
<evidence type="ECO:0000256" key="2">
    <source>
        <dbReference type="ARBA" id="ARBA00007520"/>
    </source>
</evidence>
<dbReference type="EMBL" id="JAWRVG010000035">
    <property type="protein sequence ID" value="KAK4067257.1"/>
    <property type="molecule type" value="Genomic_DNA"/>
</dbReference>
<feature type="transmembrane region" description="Helical" evidence="7">
    <location>
        <begin position="272"/>
        <end position="292"/>
    </location>
</feature>
<evidence type="ECO:0000313" key="10">
    <source>
        <dbReference type="Proteomes" id="UP001273209"/>
    </source>
</evidence>
<dbReference type="GeneID" id="87922370"/>
<keyword evidence="4 7" id="KW-1133">Transmembrane helix</keyword>
<feature type="compositionally biased region" description="Basic and acidic residues" evidence="6">
    <location>
        <begin position="466"/>
        <end position="475"/>
    </location>
</feature>
<keyword evidence="10" id="KW-1185">Reference proteome</keyword>
<dbReference type="RefSeq" id="XP_062753286.1">
    <property type="nucleotide sequence ID" value="XM_062902465.1"/>
</dbReference>
<feature type="domain" description="Major facilitator superfamily (MFS) profile" evidence="8">
    <location>
        <begin position="47"/>
        <end position="459"/>
    </location>
</feature>
<feature type="transmembrane region" description="Helical" evidence="7">
    <location>
        <begin position="298"/>
        <end position="319"/>
    </location>
</feature>
<evidence type="ECO:0000256" key="7">
    <source>
        <dbReference type="SAM" id="Phobius"/>
    </source>
</evidence>
<dbReference type="PANTHER" id="PTHR23501">
    <property type="entry name" value="MAJOR FACILITATOR SUPERFAMILY"/>
    <property type="match status" value="1"/>
</dbReference>
<dbReference type="Pfam" id="PF07690">
    <property type="entry name" value="MFS_1"/>
    <property type="match status" value="1"/>
</dbReference>
<comment type="caution">
    <text evidence="9">The sequence shown here is derived from an EMBL/GenBank/DDBJ whole genome shotgun (WGS) entry which is preliminary data.</text>
</comment>
<feature type="transmembrane region" description="Helical" evidence="7">
    <location>
        <begin position="112"/>
        <end position="130"/>
    </location>
</feature>
<feature type="region of interest" description="Disordered" evidence="6">
    <location>
        <begin position="461"/>
        <end position="489"/>
    </location>
</feature>
<evidence type="ECO:0000256" key="5">
    <source>
        <dbReference type="ARBA" id="ARBA00023136"/>
    </source>
</evidence>
<proteinExistence type="inferred from homology"/>
<dbReference type="AlphaFoldDB" id="A0AAE1J581"/>
<comment type="subcellular location">
    <subcellularLocation>
        <location evidence="1">Membrane</location>
        <topology evidence="1">Multi-pass membrane protein</topology>
    </subcellularLocation>
</comment>